<sequence length="310" mass="33796">MSFWKGKNVLITGGGGFIGSNLAQDLAGFSNVTITVRRGSGLAGNRLVKELEGMVQVLEADLLEMADCRKACQGKDYVFHLAAVIGGAEYIKAHPASILRDNTCMTMNVLEAARASGVKRMMLASSSNVYAENARQPLVESEGFSGEPGRTRFGYAWSKRFAEVLARSFASEFGMKIGIARPFSVYGRGMPLEYEMASIIPRIILNLHKGRPVRLFGDGTQKRSFIYVSDVVECMKLIMEKHPEPDPINIGSRDEIALCTLARRIAALMGKEPRIELTGADKEGGRRGCDIRKAEVLLGFSPKGGLEEGL</sequence>
<evidence type="ECO:0000259" key="1">
    <source>
        <dbReference type="Pfam" id="PF01370"/>
    </source>
</evidence>
<evidence type="ECO:0000313" key="3">
    <source>
        <dbReference type="Proteomes" id="UP000565078"/>
    </source>
</evidence>
<feature type="non-terminal residue" evidence="2">
    <location>
        <position position="310"/>
    </location>
</feature>
<gene>
    <name evidence="2" type="ORF">HA254_01105</name>
</gene>
<dbReference type="PANTHER" id="PTHR43245">
    <property type="entry name" value="BIFUNCTIONAL POLYMYXIN RESISTANCE PROTEIN ARNA"/>
    <property type="match status" value="1"/>
</dbReference>
<dbReference type="Gene3D" id="3.40.50.720">
    <property type="entry name" value="NAD(P)-binding Rossmann-like Domain"/>
    <property type="match status" value="1"/>
</dbReference>
<name>A0A7J4IUN2_9ARCH</name>
<proteinExistence type="predicted"/>
<feature type="domain" description="NAD-dependent epimerase/dehydratase" evidence="1">
    <location>
        <begin position="9"/>
        <end position="251"/>
    </location>
</feature>
<dbReference type="InterPro" id="IPR050177">
    <property type="entry name" value="Lipid_A_modif_metabolic_enz"/>
</dbReference>
<protein>
    <submittedName>
        <fullName evidence="2">NAD-dependent epimerase/dehydratase family protein</fullName>
    </submittedName>
</protein>
<dbReference type="Proteomes" id="UP000565078">
    <property type="component" value="Unassembled WGS sequence"/>
</dbReference>
<dbReference type="AlphaFoldDB" id="A0A7J4IUN2"/>
<accession>A0A7J4IUN2</accession>
<dbReference type="Gene3D" id="3.90.25.10">
    <property type="entry name" value="UDP-galactose 4-epimerase, domain 1"/>
    <property type="match status" value="1"/>
</dbReference>
<organism evidence="2 3">
    <name type="scientific">Candidatus Iainarchaeum sp</name>
    <dbReference type="NCBI Taxonomy" id="3101447"/>
    <lineage>
        <taxon>Archaea</taxon>
        <taxon>Candidatus Iainarchaeota</taxon>
        <taxon>Candidatus Iainarchaeia</taxon>
        <taxon>Candidatus Iainarchaeales</taxon>
        <taxon>Candidatus Iainarchaeaceae</taxon>
        <taxon>Candidatus Iainarchaeum</taxon>
    </lineage>
</organism>
<dbReference type="Pfam" id="PF01370">
    <property type="entry name" value="Epimerase"/>
    <property type="match status" value="1"/>
</dbReference>
<dbReference type="PANTHER" id="PTHR43245:SF13">
    <property type="entry name" value="UDP-D-APIOSE_UDP-D-XYLOSE SYNTHASE 2"/>
    <property type="match status" value="1"/>
</dbReference>
<reference evidence="3" key="1">
    <citation type="journal article" date="2020" name="bioRxiv">
        <title>A rank-normalized archaeal taxonomy based on genome phylogeny resolves widespread incomplete and uneven classifications.</title>
        <authorList>
            <person name="Rinke C."/>
            <person name="Chuvochina M."/>
            <person name="Mussig A.J."/>
            <person name="Chaumeil P.-A."/>
            <person name="Waite D.W."/>
            <person name="Whitman W.B."/>
            <person name="Parks D.H."/>
            <person name="Hugenholtz P."/>
        </authorList>
    </citation>
    <scope>NUCLEOTIDE SEQUENCE [LARGE SCALE GENOMIC DNA]</scope>
</reference>
<evidence type="ECO:0000313" key="2">
    <source>
        <dbReference type="EMBL" id="HIH09248.1"/>
    </source>
</evidence>
<dbReference type="SUPFAM" id="SSF51735">
    <property type="entry name" value="NAD(P)-binding Rossmann-fold domains"/>
    <property type="match status" value="1"/>
</dbReference>
<dbReference type="InterPro" id="IPR036291">
    <property type="entry name" value="NAD(P)-bd_dom_sf"/>
</dbReference>
<comment type="caution">
    <text evidence="2">The sequence shown here is derived from an EMBL/GenBank/DDBJ whole genome shotgun (WGS) entry which is preliminary data.</text>
</comment>
<dbReference type="InterPro" id="IPR001509">
    <property type="entry name" value="Epimerase_deHydtase"/>
</dbReference>
<dbReference type="EMBL" id="DUGC01000021">
    <property type="protein sequence ID" value="HIH09248.1"/>
    <property type="molecule type" value="Genomic_DNA"/>
</dbReference>